<evidence type="ECO:0000313" key="1">
    <source>
        <dbReference type="Proteomes" id="UP000887579"/>
    </source>
</evidence>
<organism evidence="1 2">
    <name type="scientific">Panagrolaimus sp. ES5</name>
    <dbReference type="NCBI Taxonomy" id="591445"/>
    <lineage>
        <taxon>Eukaryota</taxon>
        <taxon>Metazoa</taxon>
        <taxon>Ecdysozoa</taxon>
        <taxon>Nematoda</taxon>
        <taxon>Chromadorea</taxon>
        <taxon>Rhabditida</taxon>
        <taxon>Tylenchina</taxon>
        <taxon>Panagrolaimomorpha</taxon>
        <taxon>Panagrolaimoidea</taxon>
        <taxon>Panagrolaimidae</taxon>
        <taxon>Panagrolaimus</taxon>
    </lineage>
</organism>
<name>A0AC34GVW1_9BILA</name>
<proteinExistence type="predicted"/>
<dbReference type="Proteomes" id="UP000887579">
    <property type="component" value="Unplaced"/>
</dbReference>
<sequence>MSTIKEKLNIVPIFDKDVDLESCELNESFDECCFDISITAKKLDENKYVIILKVTPQEGSKYELIVDYLLMVNEKCFYRERDYWKKKEVLENVTTKESKIRICLGISVQQALIAENLTEKTSFRYYRILCAGTTFFINPTYLKKLECSLFTKWYNDEVTHESCTIIQELTENELALLLNACCGYSSIVIHSRNIYEVGEIAIQFRIVGIIRAIDAYIRSLKLMHPVRKLEMALFFRLTQVADEIIRENKNSMSRLTLLHEYLKENEEDLCDMHPDVLKMLEIFDDHIVL</sequence>
<reference evidence="2" key="1">
    <citation type="submission" date="2022-11" db="UniProtKB">
        <authorList>
            <consortium name="WormBaseParasite"/>
        </authorList>
    </citation>
    <scope>IDENTIFICATION</scope>
</reference>
<dbReference type="WBParaSite" id="ES5_v2.g8978.t1">
    <property type="protein sequence ID" value="ES5_v2.g8978.t1"/>
    <property type="gene ID" value="ES5_v2.g8978"/>
</dbReference>
<evidence type="ECO:0000313" key="2">
    <source>
        <dbReference type="WBParaSite" id="ES5_v2.g8978.t1"/>
    </source>
</evidence>
<protein>
    <submittedName>
        <fullName evidence="2">Uncharacterized protein</fullName>
    </submittedName>
</protein>
<accession>A0AC34GVW1</accession>